<proteinExistence type="predicted"/>
<dbReference type="EMBL" id="QGKV02001556">
    <property type="protein sequence ID" value="KAF3520807.1"/>
    <property type="molecule type" value="Genomic_DNA"/>
</dbReference>
<evidence type="ECO:0000313" key="1">
    <source>
        <dbReference type="EMBL" id="KAF3520807.1"/>
    </source>
</evidence>
<comment type="caution">
    <text evidence="1">The sequence shown here is derived from an EMBL/GenBank/DDBJ whole genome shotgun (WGS) entry which is preliminary data.</text>
</comment>
<name>A0ABQ7B3C1_BRACR</name>
<accession>A0ABQ7B3C1</accession>
<dbReference type="Proteomes" id="UP000266723">
    <property type="component" value="Unassembled WGS sequence"/>
</dbReference>
<gene>
    <name evidence="1" type="ORF">DY000_02061045</name>
</gene>
<keyword evidence="2" id="KW-1185">Reference proteome</keyword>
<protein>
    <submittedName>
        <fullName evidence="1">Uncharacterized protein</fullName>
    </submittedName>
</protein>
<sequence length="117" mass="12955">MNRATATITGPQSALISSQTLEPETVIGFLVAKERNEFLMLSFVKATKERSTDMQPADMMHHSGCTILVPPNSTSISILIIEKIIPIQVVDTSSIQICKLVQDPIDIYISHYPLCMH</sequence>
<organism evidence="1 2">
    <name type="scientific">Brassica cretica</name>
    <name type="common">Mustard</name>
    <dbReference type="NCBI Taxonomy" id="69181"/>
    <lineage>
        <taxon>Eukaryota</taxon>
        <taxon>Viridiplantae</taxon>
        <taxon>Streptophyta</taxon>
        <taxon>Embryophyta</taxon>
        <taxon>Tracheophyta</taxon>
        <taxon>Spermatophyta</taxon>
        <taxon>Magnoliopsida</taxon>
        <taxon>eudicotyledons</taxon>
        <taxon>Gunneridae</taxon>
        <taxon>Pentapetalae</taxon>
        <taxon>rosids</taxon>
        <taxon>malvids</taxon>
        <taxon>Brassicales</taxon>
        <taxon>Brassicaceae</taxon>
        <taxon>Brassiceae</taxon>
        <taxon>Brassica</taxon>
    </lineage>
</organism>
<reference evidence="1 2" key="1">
    <citation type="journal article" date="2020" name="BMC Genomics">
        <title>Intraspecific diversification of the crop wild relative Brassica cretica Lam. using demographic model selection.</title>
        <authorList>
            <person name="Kioukis A."/>
            <person name="Michalopoulou V.A."/>
            <person name="Briers L."/>
            <person name="Pirintsos S."/>
            <person name="Studholme D.J."/>
            <person name="Pavlidis P."/>
            <person name="Sarris P.F."/>
        </authorList>
    </citation>
    <scope>NUCLEOTIDE SEQUENCE [LARGE SCALE GENOMIC DNA]</scope>
    <source>
        <strain evidence="2">cv. PFS-1207/04</strain>
    </source>
</reference>
<evidence type="ECO:0000313" key="2">
    <source>
        <dbReference type="Proteomes" id="UP000266723"/>
    </source>
</evidence>